<dbReference type="Pfam" id="PF06082">
    <property type="entry name" value="YjbH"/>
    <property type="match status" value="1"/>
</dbReference>
<dbReference type="OrthoDB" id="19542at2"/>
<reference evidence="1 2" key="1">
    <citation type="submission" date="2016-10" db="EMBL/GenBank/DDBJ databases">
        <authorList>
            <person name="de Groot N.N."/>
        </authorList>
    </citation>
    <scope>NUCLEOTIDE SEQUENCE [LARGE SCALE GENOMIC DNA]</scope>
    <source>
        <strain evidence="1 2">DSM 29619</strain>
    </source>
</reference>
<dbReference type="STRING" id="517719.SAMN05421762_0049"/>
<dbReference type="Proteomes" id="UP000231644">
    <property type="component" value="Unassembled WGS sequence"/>
</dbReference>
<evidence type="ECO:0000313" key="1">
    <source>
        <dbReference type="EMBL" id="SFC16745.1"/>
    </source>
</evidence>
<dbReference type="AlphaFoldDB" id="A0A1I1GYZ5"/>
<keyword evidence="2" id="KW-1185">Reference proteome</keyword>
<proteinExistence type="predicted"/>
<dbReference type="InterPro" id="IPR010344">
    <property type="entry name" value="YbjH"/>
</dbReference>
<organism evidence="1 2">
    <name type="scientific">Pseudooceanicola nitratireducens</name>
    <dbReference type="NCBI Taxonomy" id="517719"/>
    <lineage>
        <taxon>Bacteria</taxon>
        <taxon>Pseudomonadati</taxon>
        <taxon>Pseudomonadota</taxon>
        <taxon>Alphaproteobacteria</taxon>
        <taxon>Rhodobacterales</taxon>
        <taxon>Paracoccaceae</taxon>
        <taxon>Pseudooceanicola</taxon>
    </lineage>
</organism>
<protein>
    <submittedName>
        <fullName evidence="1">Exopolysaccharide biosynthesis protein YbjH</fullName>
    </submittedName>
</protein>
<evidence type="ECO:0000313" key="2">
    <source>
        <dbReference type="Proteomes" id="UP000231644"/>
    </source>
</evidence>
<dbReference type="EMBL" id="FOLX01000001">
    <property type="protein sequence ID" value="SFC16745.1"/>
    <property type="molecule type" value="Genomic_DNA"/>
</dbReference>
<sequence length="698" mass="76068">MAVVVGIAPLSFVLAQGRPSVSYNQYGVPGLIDMPTAQSAPDAELATTLSYFAGTTRATMSFQITPRLSGSFRYGRMDRYYNTGGAIFDRSFDLRYRLIDEGRYRPAVAIGLQDFIGTGLYSGEYVVATKTLSPRLTVTGGIGWGRLGTYGGFSNPLGALHSGFKTRPGGFSGPGGQVEYGRWFRGDAALFGGLSFQATDRLTLKAEYSSDAYSLETTPGRDLFNRRSPINLGASYTVAPGANIQLSFMHGDTIGLGVNLTTNPKNAAVKGGSEEAPIPVKVRDRTSAQALGWTTDDALKAQLRDGIAQILAQSGIEVEAVRLTGREAVVYIRNERYLARAEAIGRTARILTQATPSSIDSFRIVPMVNGMPSAAVVIRRDDLEQLEHHPDGAKLMFARAQVSDQRRGPAQEDLLDDQFPRSSWSLGPFVKASYFDPDQPVRIDLGVRANAEYVIRPGLILSGQIDQRLVGNRDSSTRVTPSGLTRVRSDAGQYAKADTALTKLTLASYFRPGENLYGRVTAGYLEPMYAGVSGEILWKPVDSRLALGLEVNAVQQRAFNQGFGLRSYQTVTGHASAYYDFGNGFHGQLDAGRYLAGDWGTTVSVDREFANGWKVGAYATMTNVPASSFGEGSFDKGIRISVPLSHFLGKPTTKVYDAKIQSLSRDGGARVKVDNRLYQNVRDYHRPDLEKSWGRFWR</sequence>
<gene>
    <name evidence="1" type="ORF">SAMN05421762_0049</name>
</gene>
<dbReference type="RefSeq" id="WP_093448663.1">
    <property type="nucleotide sequence ID" value="NZ_FNZG01000002.1"/>
</dbReference>
<accession>A0A1I1GYZ5</accession>
<name>A0A1I1GYZ5_9RHOB</name>